<dbReference type="AlphaFoldDB" id="A0A4R6TYS6"/>
<evidence type="ECO:0000259" key="1">
    <source>
        <dbReference type="PROSITE" id="PS51186"/>
    </source>
</evidence>
<evidence type="ECO:0000313" key="3">
    <source>
        <dbReference type="Proteomes" id="UP000295632"/>
    </source>
</evidence>
<proteinExistence type="predicted"/>
<accession>A0A4R6TYS6</accession>
<dbReference type="Proteomes" id="UP000295632">
    <property type="component" value="Unassembled WGS sequence"/>
</dbReference>
<dbReference type="EMBL" id="SNYJ01000013">
    <property type="protein sequence ID" value="TDQ37483.1"/>
    <property type="molecule type" value="Genomic_DNA"/>
</dbReference>
<feature type="domain" description="N-acetyltransferase" evidence="1">
    <location>
        <begin position="31"/>
        <end position="231"/>
    </location>
</feature>
<evidence type="ECO:0000313" key="2">
    <source>
        <dbReference type="EMBL" id="TDQ37483.1"/>
    </source>
</evidence>
<sequence>METRHLCTVKEMGHIFYKELYFYPGNTPTFGTIRTYTPPDFEGLIRLQEECFPPPFPSELHWDVEQLQNHVTLFPDGALCAEVDGKLVGSITSLIVREEDYAEHTWATITDDGMIRNHNPQGDALYVVDLCVSPEFRGQGIGSKLMSSLYEVTTAYRLKKLFGGVRMPGYAKVADQLTPHEYLEDILSGKRTDPIVTMLMKSGRRPIKLLPDYIDDDQSKGYAVLMEWANPILSESNIP</sequence>
<dbReference type="Gene3D" id="3.40.630.30">
    <property type="match status" value="1"/>
</dbReference>
<dbReference type="InterPro" id="IPR000182">
    <property type="entry name" value="GNAT_dom"/>
</dbReference>
<dbReference type="CDD" id="cd04301">
    <property type="entry name" value="NAT_SF"/>
    <property type="match status" value="1"/>
</dbReference>
<dbReference type="PROSITE" id="PS51186">
    <property type="entry name" value="GNAT"/>
    <property type="match status" value="1"/>
</dbReference>
<name>A0A4R6TYS6_9BACI</name>
<dbReference type="GO" id="GO:0016747">
    <property type="term" value="F:acyltransferase activity, transferring groups other than amino-acyl groups"/>
    <property type="evidence" value="ECO:0007669"/>
    <property type="project" value="InterPro"/>
</dbReference>
<dbReference type="Pfam" id="PF00583">
    <property type="entry name" value="Acetyltransf_1"/>
    <property type="match status" value="1"/>
</dbReference>
<dbReference type="InterPro" id="IPR016181">
    <property type="entry name" value="Acyl_CoA_acyltransferase"/>
</dbReference>
<comment type="caution">
    <text evidence="2">The sequence shown here is derived from an EMBL/GenBank/DDBJ whole genome shotgun (WGS) entry which is preliminary data.</text>
</comment>
<reference evidence="2 3" key="1">
    <citation type="submission" date="2019-03" db="EMBL/GenBank/DDBJ databases">
        <title>Genomic Encyclopedia of Type Strains, Phase IV (KMG-IV): sequencing the most valuable type-strain genomes for metagenomic binning, comparative biology and taxonomic classification.</title>
        <authorList>
            <person name="Goeker M."/>
        </authorList>
    </citation>
    <scope>NUCLEOTIDE SEQUENCE [LARGE SCALE GENOMIC DNA]</scope>
    <source>
        <strain evidence="2 3">DSM 28697</strain>
    </source>
</reference>
<protein>
    <submittedName>
        <fullName evidence="2">Acetyltransferase (GNAT) family protein</fullName>
    </submittedName>
</protein>
<dbReference type="SUPFAM" id="SSF55729">
    <property type="entry name" value="Acyl-CoA N-acyltransferases (Nat)"/>
    <property type="match status" value="1"/>
</dbReference>
<keyword evidence="2" id="KW-0808">Transferase</keyword>
<gene>
    <name evidence="2" type="ORF">EV213_113118</name>
</gene>
<organism evidence="2 3">
    <name type="scientific">Aureibacillus halotolerans</name>
    <dbReference type="NCBI Taxonomy" id="1508390"/>
    <lineage>
        <taxon>Bacteria</taxon>
        <taxon>Bacillati</taxon>
        <taxon>Bacillota</taxon>
        <taxon>Bacilli</taxon>
        <taxon>Bacillales</taxon>
        <taxon>Bacillaceae</taxon>
        <taxon>Aureibacillus</taxon>
    </lineage>
</organism>
<keyword evidence="3" id="KW-1185">Reference proteome</keyword>